<organism evidence="5 6">
    <name type="scientific">Cyclostephanos tholiformis</name>
    <dbReference type="NCBI Taxonomy" id="382380"/>
    <lineage>
        <taxon>Eukaryota</taxon>
        <taxon>Sar</taxon>
        <taxon>Stramenopiles</taxon>
        <taxon>Ochrophyta</taxon>
        <taxon>Bacillariophyta</taxon>
        <taxon>Coscinodiscophyceae</taxon>
        <taxon>Thalassiosirophycidae</taxon>
        <taxon>Stephanodiscales</taxon>
        <taxon>Stephanodiscaceae</taxon>
        <taxon>Cyclostephanos</taxon>
    </lineage>
</organism>
<dbReference type="InterPro" id="IPR013105">
    <property type="entry name" value="TPR_2"/>
</dbReference>
<dbReference type="PIRSF" id="PIRSF000422">
    <property type="entry name" value="N-terminal-AcTrfase-A_aux_su"/>
    <property type="match status" value="1"/>
</dbReference>
<evidence type="ECO:0000256" key="2">
    <source>
        <dbReference type="ARBA" id="ARBA00022803"/>
    </source>
</evidence>
<evidence type="ECO:0000256" key="3">
    <source>
        <dbReference type="PROSITE-ProRule" id="PRU00339"/>
    </source>
</evidence>
<feature type="compositionally biased region" description="Gly residues" evidence="4">
    <location>
        <begin position="792"/>
        <end position="804"/>
    </location>
</feature>
<dbReference type="Gene3D" id="1.25.40.1010">
    <property type="match status" value="1"/>
</dbReference>
<proteinExistence type="predicted"/>
<dbReference type="PROSITE" id="PS50005">
    <property type="entry name" value="TPR"/>
    <property type="match status" value="1"/>
</dbReference>
<dbReference type="SUPFAM" id="SSF48452">
    <property type="entry name" value="TPR-like"/>
    <property type="match status" value="2"/>
</dbReference>
<keyword evidence="6" id="KW-1185">Reference proteome</keyword>
<keyword evidence="1" id="KW-0677">Repeat</keyword>
<accession>A0ABD3R6K1</accession>
<dbReference type="PANTHER" id="PTHR22767:SF2">
    <property type="entry name" value="N(ALPHA)-ACETYLTRANSFERASE 15_16, ISOFORM A"/>
    <property type="match status" value="1"/>
</dbReference>
<feature type="repeat" description="TPR" evidence="3">
    <location>
        <begin position="129"/>
        <end position="162"/>
    </location>
</feature>
<reference evidence="5 6" key="1">
    <citation type="submission" date="2024-10" db="EMBL/GenBank/DDBJ databases">
        <title>Updated reference genomes for cyclostephanoid diatoms.</title>
        <authorList>
            <person name="Roberts W.R."/>
            <person name="Alverson A.J."/>
        </authorList>
    </citation>
    <scope>NUCLEOTIDE SEQUENCE [LARGE SCALE GENOMIC DNA]</scope>
    <source>
        <strain evidence="5 6">AJA228-03</strain>
    </source>
</reference>
<keyword evidence="2 3" id="KW-0802">TPR repeat</keyword>
<dbReference type="InterPro" id="IPR021183">
    <property type="entry name" value="NatA_aux_su"/>
</dbReference>
<dbReference type="Proteomes" id="UP001530377">
    <property type="component" value="Unassembled WGS sequence"/>
</dbReference>
<protein>
    <submittedName>
        <fullName evidence="5">Uncharacterized protein</fullName>
    </submittedName>
</protein>
<feature type="compositionally biased region" description="Low complexity" evidence="4">
    <location>
        <begin position="805"/>
        <end position="815"/>
    </location>
</feature>
<comment type="caution">
    <text evidence="5">The sequence shown here is derived from an EMBL/GenBank/DDBJ whole genome shotgun (WGS) entry which is preliminary data.</text>
</comment>
<sequence>MISGASTSASASSGGGRSDDHSNGNPQAGQNRPLPKKESDLFKNVVKFYESKQYKKGLKNADAILKRFPNHGETLCMKGLIVNAMASALWGGEGAGNGGSGGGKEPVVDKKKEAVELVKRGLMMDMRSHVCWHVYGLLHRSSHNYAEAIKAYKQALRIDHDNLQILRDMGLLQIQMRDVAGFRETRLRILTLRPNSKVHWLTYAIALHIGGDPSSAASVLDSYMDTVSDDNINCDHNLNSIADFQRIFESSELALYKNMILSDMTTSNDNDKDGLKGIEKALNHLDAIHDIVVDKTGWLSARLSYQLHLGLFDSAEKTAIELFRRGSTEDHRIHGAYMCALLKCDGNTCREVLERSAGTCTLATLRPLSDEERAILINAYFGASTISASTSKTEDNEDSHITCNNNGISDSWGKSVTMLGGLASLFPMSVSIKRIRLTLLPPSSREFKLAIDTYCQQQIIKGVPSLGSDLSSLYLMEIRLKKPQCPSTSGSNNQEYIASEELTMTRYAVAKDPVDVKRNEVYRLLVHLVDSYIESLSCNNTFPDDVTAGELPHAPSTLLWAWYLRASLHEQAGEYSQGISLINKCIDHTPTAVDFYELKGRLLESGGDIQQAADVVDAGRDLDHQDRYINNQATKTLLRAGRIEEASRRISLFTRHEAPVEQNLYDMQCTWYELELADCLKMKGELGRSLRKYMAVIKHYEDFHEDQFDFHNYCIRKVTLRSYCKLLKFEDELWGLPHYCRAAEGVISIHLHLIDNISMSQTDEELDYSEMTPAQRKKAKNMARKKKNAMTSGGGGGDSSGGKDGVSSKNNSESNGNKKKSKPHIIDEDPEGKDLLALDHLQEAMKFAAILVRHAPKRISSWALQYDVSIRRCKMLLAMQALFKMKYIDSDDHRLFSRIVDFSKKMSSRINLGHDAPEQVISSEFPKLVNFLSLPDFVRMVVDRVKADSSSNLSKVIAVLRAMISTKVGSTAEASTLLLESQLNLRGLTLDTCREALALMKSIGSDKQNKDKMIELIISKFPFAKDL</sequence>
<feature type="compositionally biased region" description="Low complexity" evidence="4">
    <location>
        <begin position="1"/>
        <end position="12"/>
    </location>
</feature>
<dbReference type="PANTHER" id="PTHR22767">
    <property type="entry name" value="N-TERMINAL ACETYLTRANSFERASE-RELATED"/>
    <property type="match status" value="1"/>
</dbReference>
<name>A0ABD3R6K1_9STRA</name>
<evidence type="ECO:0000256" key="1">
    <source>
        <dbReference type="ARBA" id="ARBA00022737"/>
    </source>
</evidence>
<gene>
    <name evidence="5" type="ORF">ACHAXA_003375</name>
</gene>
<feature type="region of interest" description="Disordered" evidence="4">
    <location>
        <begin position="1"/>
        <end position="37"/>
    </location>
</feature>
<evidence type="ECO:0000313" key="5">
    <source>
        <dbReference type="EMBL" id="KAL3808444.1"/>
    </source>
</evidence>
<dbReference type="Pfam" id="PF12569">
    <property type="entry name" value="NatA_aux_su"/>
    <property type="match status" value="2"/>
</dbReference>
<dbReference type="EMBL" id="JALLPB020000510">
    <property type="protein sequence ID" value="KAL3808444.1"/>
    <property type="molecule type" value="Genomic_DNA"/>
</dbReference>
<evidence type="ECO:0000256" key="4">
    <source>
        <dbReference type="SAM" id="MobiDB-lite"/>
    </source>
</evidence>
<feature type="compositionally biased region" description="Basic residues" evidence="4">
    <location>
        <begin position="775"/>
        <end position="788"/>
    </location>
</feature>
<dbReference type="InterPro" id="IPR019734">
    <property type="entry name" value="TPR_rpt"/>
</dbReference>
<dbReference type="AlphaFoldDB" id="A0ABD3R6K1"/>
<feature type="region of interest" description="Disordered" evidence="4">
    <location>
        <begin position="765"/>
        <end position="829"/>
    </location>
</feature>
<dbReference type="GO" id="GO:0005737">
    <property type="term" value="C:cytoplasm"/>
    <property type="evidence" value="ECO:0007669"/>
    <property type="project" value="UniProtKB-ARBA"/>
</dbReference>
<dbReference type="Gene3D" id="1.25.40.1040">
    <property type="match status" value="1"/>
</dbReference>
<dbReference type="Pfam" id="PF07719">
    <property type="entry name" value="TPR_2"/>
    <property type="match status" value="1"/>
</dbReference>
<evidence type="ECO:0000313" key="6">
    <source>
        <dbReference type="Proteomes" id="UP001530377"/>
    </source>
</evidence>
<dbReference type="InterPro" id="IPR011990">
    <property type="entry name" value="TPR-like_helical_dom_sf"/>
</dbReference>
<dbReference type="SMART" id="SM00028">
    <property type="entry name" value="TPR"/>
    <property type="match status" value="4"/>
</dbReference>